<organism evidence="2 3">
    <name type="scientific">Diplodia intermedia</name>
    <dbReference type="NCBI Taxonomy" id="856260"/>
    <lineage>
        <taxon>Eukaryota</taxon>
        <taxon>Fungi</taxon>
        <taxon>Dikarya</taxon>
        <taxon>Ascomycota</taxon>
        <taxon>Pezizomycotina</taxon>
        <taxon>Dothideomycetes</taxon>
        <taxon>Dothideomycetes incertae sedis</taxon>
        <taxon>Botryosphaeriales</taxon>
        <taxon>Botryosphaeriaceae</taxon>
        <taxon>Diplodia</taxon>
    </lineage>
</organism>
<evidence type="ECO:0000313" key="3">
    <source>
        <dbReference type="Proteomes" id="UP001521184"/>
    </source>
</evidence>
<keyword evidence="3" id="KW-1185">Reference proteome</keyword>
<dbReference type="Proteomes" id="UP001521184">
    <property type="component" value="Unassembled WGS sequence"/>
</dbReference>
<evidence type="ECO:0000256" key="1">
    <source>
        <dbReference type="SAM" id="SignalP"/>
    </source>
</evidence>
<protein>
    <submittedName>
        <fullName evidence="2">Uncharacterized protein</fullName>
    </submittedName>
</protein>
<feature type="chain" id="PRO_5047247589" evidence="1">
    <location>
        <begin position="22"/>
        <end position="147"/>
    </location>
</feature>
<accession>A0ABR3U615</accession>
<dbReference type="EMBL" id="JAKEKT020000001">
    <property type="protein sequence ID" value="KAL1651878.1"/>
    <property type="molecule type" value="Genomic_DNA"/>
</dbReference>
<keyword evidence="1" id="KW-0732">Signal</keyword>
<proteinExistence type="predicted"/>
<feature type="signal peptide" evidence="1">
    <location>
        <begin position="1"/>
        <end position="21"/>
    </location>
</feature>
<gene>
    <name evidence="2" type="ORF">SLS58_000001</name>
</gene>
<comment type="caution">
    <text evidence="2">The sequence shown here is derived from an EMBL/GenBank/DDBJ whole genome shotgun (WGS) entry which is preliminary data.</text>
</comment>
<evidence type="ECO:0000313" key="2">
    <source>
        <dbReference type="EMBL" id="KAL1651878.1"/>
    </source>
</evidence>
<sequence length="147" mass="15045">MLPTNTLLLTLAALGTALGAASPHGASNQKLSARAALAQWSNSHDNGDGSTWASSSSSCDADNDCPRICRNEFGKDAFSDEGTKCCSGQCACSGGCGGNGGANECDADNDCPRVCRDRYGVDVEEQGVEAKCCSGGTCDCYGDWCGH</sequence>
<name>A0ABR3U615_9PEZI</name>
<reference evidence="2 3" key="1">
    <citation type="journal article" date="2023" name="Plant Dis.">
        <title>First Report of Diplodia intermedia Causing Canker and Dieback Diseases on Apple Trees in Canada.</title>
        <authorList>
            <person name="Ellouze W."/>
            <person name="Ilyukhin E."/>
            <person name="Sulman M."/>
            <person name="Ali S."/>
        </authorList>
    </citation>
    <scope>NUCLEOTIDE SEQUENCE [LARGE SCALE GENOMIC DNA]</scope>
    <source>
        <strain evidence="2 3">M45-28</strain>
    </source>
</reference>